<reference evidence="1" key="2">
    <citation type="submission" date="2017-06" db="EMBL/GenBank/DDBJ databases">
        <title>WGS assembly of Brachypodium distachyon.</title>
        <authorList>
            <consortium name="The International Brachypodium Initiative"/>
            <person name="Lucas S."/>
            <person name="Harmon-Smith M."/>
            <person name="Lail K."/>
            <person name="Tice H."/>
            <person name="Grimwood J."/>
            <person name="Bruce D."/>
            <person name="Barry K."/>
            <person name="Shu S."/>
            <person name="Lindquist E."/>
            <person name="Wang M."/>
            <person name="Pitluck S."/>
            <person name="Vogel J.P."/>
            <person name="Garvin D.F."/>
            <person name="Mockler T.C."/>
            <person name="Schmutz J."/>
            <person name="Rokhsar D."/>
            <person name="Bevan M.W."/>
        </authorList>
    </citation>
    <scope>NUCLEOTIDE SEQUENCE</scope>
    <source>
        <strain evidence="1">Bd21</strain>
    </source>
</reference>
<evidence type="ECO:0000313" key="1">
    <source>
        <dbReference type="EMBL" id="PNT76495.1"/>
    </source>
</evidence>
<protein>
    <submittedName>
        <fullName evidence="1 2">Uncharacterized protein</fullName>
    </submittedName>
</protein>
<gene>
    <name evidence="1" type="ORF">BRADI_1g48824v3</name>
</gene>
<organism evidence="1">
    <name type="scientific">Brachypodium distachyon</name>
    <name type="common">Purple false brome</name>
    <name type="synonym">Trachynia distachya</name>
    <dbReference type="NCBI Taxonomy" id="15368"/>
    <lineage>
        <taxon>Eukaryota</taxon>
        <taxon>Viridiplantae</taxon>
        <taxon>Streptophyta</taxon>
        <taxon>Embryophyta</taxon>
        <taxon>Tracheophyta</taxon>
        <taxon>Spermatophyta</taxon>
        <taxon>Magnoliopsida</taxon>
        <taxon>Liliopsida</taxon>
        <taxon>Poales</taxon>
        <taxon>Poaceae</taxon>
        <taxon>BOP clade</taxon>
        <taxon>Pooideae</taxon>
        <taxon>Stipodae</taxon>
        <taxon>Brachypodieae</taxon>
        <taxon>Brachypodium</taxon>
    </lineage>
</organism>
<dbReference type="AlphaFoldDB" id="A0A2K2DQE0"/>
<dbReference type="Proteomes" id="UP000008810">
    <property type="component" value="Chromosome 1"/>
</dbReference>
<proteinExistence type="predicted"/>
<evidence type="ECO:0000313" key="2">
    <source>
        <dbReference type="EnsemblPlants" id="PNT76495"/>
    </source>
</evidence>
<dbReference type="Gramene" id="PNT76495">
    <property type="protein sequence ID" value="PNT76495"/>
    <property type="gene ID" value="BRADI_1g48824v3"/>
</dbReference>
<dbReference type="EnsemblPlants" id="PNT76495">
    <property type="protein sequence ID" value="PNT76495"/>
    <property type="gene ID" value="BRADI_1g48824v3"/>
</dbReference>
<name>A0A2K2DQE0_BRADI</name>
<accession>A0A2K2DQE0</accession>
<dbReference type="InParanoid" id="A0A2K2DQE0"/>
<sequence length="135" mass="15669">MKVCLWQEPSALIKYLPGTEENPWLLRCEPPPRPHAVSQTDHVRRPRSFATSHRDAQWKRGRVCMVWGFPPHYAVLRCIQLGQLISTREICPTYSPPHKGDRSFYLVVVPSIVDDVVSVPLDVPIRKETPKRDFW</sequence>
<evidence type="ECO:0000313" key="3">
    <source>
        <dbReference type="Proteomes" id="UP000008810"/>
    </source>
</evidence>
<dbReference type="EMBL" id="CM000880">
    <property type="protein sequence ID" value="PNT76495.1"/>
    <property type="molecule type" value="Genomic_DNA"/>
</dbReference>
<keyword evidence="3" id="KW-1185">Reference proteome</keyword>
<reference evidence="1 2" key="1">
    <citation type="journal article" date="2010" name="Nature">
        <title>Genome sequencing and analysis of the model grass Brachypodium distachyon.</title>
        <authorList>
            <consortium name="International Brachypodium Initiative"/>
        </authorList>
    </citation>
    <scope>NUCLEOTIDE SEQUENCE [LARGE SCALE GENOMIC DNA]</scope>
    <source>
        <strain evidence="1 2">Bd21</strain>
    </source>
</reference>
<reference evidence="2" key="3">
    <citation type="submission" date="2018-08" db="UniProtKB">
        <authorList>
            <consortium name="EnsemblPlants"/>
        </authorList>
    </citation>
    <scope>IDENTIFICATION</scope>
    <source>
        <strain evidence="2">cv. Bd21</strain>
    </source>
</reference>